<proteinExistence type="predicted"/>
<dbReference type="STRING" id="3827.A0A1S2Z3B0"/>
<dbReference type="PANTHER" id="PTHR36309">
    <property type="entry name" value="RNA-BINDING (RRM/RBD/RNP MOTIFS) FAMILY PROTEIN"/>
    <property type="match status" value="1"/>
</dbReference>
<dbReference type="eggNOG" id="ENOG502QUFQ">
    <property type="taxonomic scope" value="Eukaryota"/>
</dbReference>
<dbReference type="AlphaFoldDB" id="A0A1S2Z3B0"/>
<reference evidence="2" key="1">
    <citation type="submission" date="2025-08" db="UniProtKB">
        <authorList>
            <consortium name="RefSeq"/>
        </authorList>
    </citation>
    <scope>IDENTIFICATION</scope>
    <source>
        <tissue evidence="2">Etiolated seedlings</tissue>
    </source>
</reference>
<dbReference type="KEGG" id="cam:101514989"/>
<sequence length="219" mass="24956">MVAVAPIAYALVEGTLFPTMEKRHASILASGQFLCRVVNFAFCSYISQVIEYVIRTALDQFAAVKNVKFIPNYLGPSNLSQCALVELDSAKKVKEVRAVIVQYPFMMYGMPRPVRAHPAVAEMFDDRPVKPKRKMKCCWLEKNDPDFEVARKLENLTRKDAAEIPFMHKVHLKEEEKLAAQQAETLKVHYKKFKLIEGIMTDRTTLTLAQKYNLAVADE</sequence>
<dbReference type="OrthoDB" id="1913496at2759"/>
<dbReference type="PANTHER" id="PTHR36309:SF1">
    <property type="entry name" value="RNA-BINDING (RRM_RBD_RNP MOTIFS) FAMILY PROTEIN"/>
    <property type="match status" value="1"/>
</dbReference>
<keyword evidence="1" id="KW-1185">Reference proteome</keyword>
<organism evidence="1 2">
    <name type="scientific">Cicer arietinum</name>
    <name type="common">Chickpea</name>
    <name type="synonym">Garbanzo</name>
    <dbReference type="NCBI Taxonomy" id="3827"/>
    <lineage>
        <taxon>Eukaryota</taxon>
        <taxon>Viridiplantae</taxon>
        <taxon>Streptophyta</taxon>
        <taxon>Embryophyta</taxon>
        <taxon>Tracheophyta</taxon>
        <taxon>Spermatophyta</taxon>
        <taxon>Magnoliopsida</taxon>
        <taxon>eudicotyledons</taxon>
        <taxon>Gunneridae</taxon>
        <taxon>Pentapetalae</taxon>
        <taxon>rosids</taxon>
        <taxon>fabids</taxon>
        <taxon>Fabales</taxon>
        <taxon>Fabaceae</taxon>
        <taxon>Papilionoideae</taxon>
        <taxon>50 kb inversion clade</taxon>
        <taxon>NPAAA clade</taxon>
        <taxon>Hologalegina</taxon>
        <taxon>IRL clade</taxon>
        <taxon>Cicereae</taxon>
        <taxon>Cicer</taxon>
    </lineage>
</organism>
<dbReference type="Proteomes" id="UP000087171">
    <property type="component" value="Unplaced"/>
</dbReference>
<dbReference type="InterPro" id="IPR053316">
    <property type="entry name" value="Epigenetic_reg_gene_expr"/>
</dbReference>
<dbReference type="GeneID" id="101514989"/>
<dbReference type="RefSeq" id="XP_004514289.1">
    <property type="nucleotide sequence ID" value="XM_004514232.1"/>
</dbReference>
<name>A0A1S2Z3B0_CICAR</name>
<dbReference type="PaxDb" id="3827-XP_004514289.1"/>
<protein>
    <submittedName>
        <fullName evidence="2">Uncharacterized protein LOC101514989</fullName>
    </submittedName>
</protein>
<gene>
    <name evidence="2" type="primary">LOC101514989</name>
</gene>
<evidence type="ECO:0000313" key="1">
    <source>
        <dbReference type="Proteomes" id="UP000087171"/>
    </source>
</evidence>
<accession>A0A1S2Z3B0</accession>
<evidence type="ECO:0000313" key="2">
    <source>
        <dbReference type="RefSeq" id="XP_004514289.1"/>
    </source>
</evidence>